<dbReference type="AlphaFoldDB" id="A0A264VYF6"/>
<comment type="caution">
    <text evidence="3">The sequence shown here is derived from an EMBL/GenBank/DDBJ whole genome shotgun (WGS) entry which is preliminary data.</text>
</comment>
<evidence type="ECO:0000313" key="2">
    <source>
        <dbReference type="EMBL" id="MBW3117829.1"/>
    </source>
</evidence>
<dbReference type="RefSeq" id="WP_004253383.1">
    <property type="nucleotide sequence ID" value="NZ_ABDWLN020000036.1"/>
</dbReference>
<evidence type="ECO:0000256" key="1">
    <source>
        <dbReference type="SAM" id="SignalP"/>
    </source>
</evidence>
<dbReference type="Proteomes" id="UP001155882">
    <property type="component" value="Unassembled WGS sequence"/>
</dbReference>
<organism evidence="3 4">
    <name type="scientific">Providencia rettgeri</name>
    <dbReference type="NCBI Taxonomy" id="587"/>
    <lineage>
        <taxon>Bacteria</taxon>
        <taxon>Pseudomonadati</taxon>
        <taxon>Pseudomonadota</taxon>
        <taxon>Gammaproteobacteria</taxon>
        <taxon>Enterobacterales</taxon>
        <taxon>Morganellaceae</taxon>
        <taxon>Providencia</taxon>
    </lineage>
</organism>
<proteinExistence type="predicted"/>
<dbReference type="EMBL" id="JAHWLI010000053">
    <property type="protein sequence ID" value="MBW3117829.1"/>
    <property type="molecule type" value="Genomic_DNA"/>
</dbReference>
<sequence>MKKGLVVLLLGLASFSSFVSIASVGANERPEITEDDVVPDMAASINRQKALLCGAFEKHGNIRTCKRLVDNMVALAYSQGEASMGCKLKADDPKYKEIPNIEEYCDKAKSLISNLSPND</sequence>
<accession>A0A264VYF6</accession>
<reference evidence="3 4" key="1">
    <citation type="submission" date="2017-07" db="EMBL/GenBank/DDBJ databases">
        <title>blaIMP-27 on transferable plasmids in Proteus mirabilis and Providencia rettgeri.</title>
        <authorList>
            <person name="Potter R."/>
        </authorList>
    </citation>
    <scope>NUCLEOTIDE SEQUENCE [LARGE SCALE GENOMIC DNA]</scope>
    <source>
        <strain evidence="3 4">PR1</strain>
    </source>
</reference>
<dbReference type="Proteomes" id="UP000216001">
    <property type="component" value="Unassembled WGS sequence"/>
</dbReference>
<keyword evidence="1" id="KW-0732">Signal</keyword>
<dbReference type="EMBL" id="NOWC01000001">
    <property type="protein sequence ID" value="OZS76371.1"/>
    <property type="molecule type" value="Genomic_DNA"/>
</dbReference>
<evidence type="ECO:0000313" key="3">
    <source>
        <dbReference type="EMBL" id="OZS76371.1"/>
    </source>
</evidence>
<feature type="signal peptide" evidence="1">
    <location>
        <begin position="1"/>
        <end position="22"/>
    </location>
</feature>
<feature type="chain" id="PRO_5041060125" evidence="1">
    <location>
        <begin position="23"/>
        <end position="119"/>
    </location>
</feature>
<reference evidence="2" key="2">
    <citation type="submission" date="2021-07" db="EMBL/GenBank/DDBJ databases">
        <authorList>
            <person name="Stanton E."/>
        </authorList>
    </citation>
    <scope>NUCLEOTIDE SEQUENCE</scope>
    <source>
        <strain evidence="2">2021EL-01139</strain>
    </source>
</reference>
<protein>
    <submittedName>
        <fullName evidence="3">Uncharacterized protein</fullName>
    </submittedName>
</protein>
<evidence type="ECO:0000313" key="4">
    <source>
        <dbReference type="Proteomes" id="UP000216001"/>
    </source>
</evidence>
<dbReference type="GeneID" id="92274636"/>
<name>A0A264VYF6_PRORE</name>
<gene>
    <name evidence="3" type="ORF">CHI95_00630</name>
    <name evidence="2" type="ORF">KYI77_15355</name>
</gene>